<feature type="compositionally biased region" description="Basic and acidic residues" evidence="1">
    <location>
        <begin position="593"/>
        <end position="602"/>
    </location>
</feature>
<reference evidence="2 3" key="1">
    <citation type="journal article" date="2016" name="Fungal Biol.">
        <title>The genome of Xylona heveae provides a window into fungal endophytism.</title>
        <authorList>
            <person name="Gazis R."/>
            <person name="Kuo A."/>
            <person name="Riley R."/>
            <person name="LaButti K."/>
            <person name="Lipzen A."/>
            <person name="Lin J."/>
            <person name="Amirebrahimi M."/>
            <person name="Hesse C.N."/>
            <person name="Spatafora J.W."/>
            <person name="Henrissat B."/>
            <person name="Hainaut M."/>
            <person name="Grigoriev I.V."/>
            <person name="Hibbett D.S."/>
        </authorList>
    </citation>
    <scope>NUCLEOTIDE SEQUENCE [LARGE SCALE GENOMIC DNA]</scope>
    <source>
        <strain evidence="2 3">TC161</strain>
    </source>
</reference>
<organism evidence="2 3">
    <name type="scientific">Xylona heveae (strain CBS 132557 / TC161)</name>
    <dbReference type="NCBI Taxonomy" id="1328760"/>
    <lineage>
        <taxon>Eukaryota</taxon>
        <taxon>Fungi</taxon>
        <taxon>Dikarya</taxon>
        <taxon>Ascomycota</taxon>
        <taxon>Pezizomycotina</taxon>
        <taxon>Xylonomycetes</taxon>
        <taxon>Xylonales</taxon>
        <taxon>Xylonaceae</taxon>
        <taxon>Xylona</taxon>
    </lineage>
</organism>
<dbReference type="InParanoid" id="A0A164ZM29"/>
<feature type="region of interest" description="Disordered" evidence="1">
    <location>
        <begin position="559"/>
        <end position="668"/>
    </location>
</feature>
<evidence type="ECO:0000313" key="2">
    <source>
        <dbReference type="EMBL" id="KZF19263.1"/>
    </source>
</evidence>
<name>A0A164ZM29_XYLHT</name>
<accession>A0A164ZM29</accession>
<sequence length="668" mass="75089">MYPSALHPTVPGYHGPANSTVSSILPQPCNGQANDASKLISLMRSNTNDIIAIKKSLVWGSPILRSCVLAPYQRRYPTFEKFLRHVQPLINANEVKGNPANETKEIDQDKDMQAFVDKLVNDESDDNFFIPSISPCSADIEAYKPITCYNDSFDLTERYAWVDNLLEQRSNMEQFNSAIEDDGSDLDCILNPCLNGRFEFRPLPKSPVPNRPSSNAIQQLEEWIELAKSLARRFDTPSMLSSATEESENESEVSRHKYQINNESPASQLSYLPHFHSPPAYSTATSTPMPVPSDADSDERYKYIRERLDLQTARIRETRREIEDLMTDADWEAMAKLRYTPGYFDLDEYDEEEEEGSETRSIECLPSYSSLPLTHHAITHPAATRPRAYAFSVSPTSFRTSSVPVTDSEASWGNLNAAELSLWKFRPNAPLIPNDNLQECTYFHEGVRYDSPFPGYRPASHGNALRIRYAASSVTSEYGSDDEIDVDQQVDDDLPSLEETVAKYLRGLDDEEAEDENQVNASADNKNEQELQDALAVLTGIVDRTTAAVAELEQMQATDDAVHGHSLQKPKAQSRASSKNHRRQRQRRRNRALRGDHNDRPRRSMARPAPQGQPSSGNPGRSSPAPLYLATNDLAPAKLKHPRPQRSTAQPVADMEKISRDLELKGDR</sequence>
<evidence type="ECO:0000313" key="3">
    <source>
        <dbReference type="Proteomes" id="UP000076632"/>
    </source>
</evidence>
<dbReference type="AlphaFoldDB" id="A0A164ZM29"/>
<feature type="compositionally biased region" description="Basic residues" evidence="1">
    <location>
        <begin position="578"/>
        <end position="592"/>
    </location>
</feature>
<dbReference type="Proteomes" id="UP000076632">
    <property type="component" value="Unassembled WGS sequence"/>
</dbReference>
<feature type="compositionally biased region" description="Polar residues" evidence="1">
    <location>
        <begin position="259"/>
        <end position="270"/>
    </location>
</feature>
<feature type="region of interest" description="Disordered" evidence="1">
    <location>
        <begin position="237"/>
        <end position="296"/>
    </location>
</feature>
<dbReference type="EMBL" id="KV407467">
    <property type="protein sequence ID" value="KZF19263.1"/>
    <property type="molecule type" value="Genomic_DNA"/>
</dbReference>
<evidence type="ECO:0000256" key="1">
    <source>
        <dbReference type="SAM" id="MobiDB-lite"/>
    </source>
</evidence>
<feature type="compositionally biased region" description="Polar residues" evidence="1">
    <location>
        <begin position="612"/>
        <end position="621"/>
    </location>
</feature>
<gene>
    <name evidence="2" type="ORF">L228DRAFT_286111</name>
</gene>
<dbReference type="RefSeq" id="XP_018184818.1">
    <property type="nucleotide sequence ID" value="XM_018336417.1"/>
</dbReference>
<keyword evidence="3" id="KW-1185">Reference proteome</keyword>
<proteinExistence type="predicted"/>
<feature type="compositionally biased region" description="Basic and acidic residues" evidence="1">
    <location>
        <begin position="654"/>
        <end position="668"/>
    </location>
</feature>
<protein>
    <submittedName>
        <fullName evidence="2">Uncharacterized protein</fullName>
    </submittedName>
</protein>
<dbReference type="GeneID" id="28901554"/>